<feature type="domain" description="Domain of unknown function at the cortex 1" evidence="3">
    <location>
        <begin position="1394"/>
        <end position="1628"/>
    </location>
</feature>
<proteinExistence type="predicted"/>
<evidence type="ECO:0000256" key="1">
    <source>
        <dbReference type="SAM" id="Coils"/>
    </source>
</evidence>
<dbReference type="SUPFAM" id="SSF52833">
    <property type="entry name" value="Thioredoxin-like"/>
    <property type="match status" value="1"/>
</dbReference>
<evidence type="ECO:0000259" key="3">
    <source>
        <dbReference type="Pfam" id="PF08588"/>
    </source>
</evidence>
<keyword evidence="1" id="KW-0175">Coiled coil</keyword>
<feature type="region of interest" description="Disordered" evidence="2">
    <location>
        <begin position="1097"/>
        <end position="1155"/>
    </location>
</feature>
<feature type="compositionally biased region" description="Basic and acidic residues" evidence="2">
    <location>
        <begin position="1102"/>
        <end position="1123"/>
    </location>
</feature>
<dbReference type="Proteomes" id="UP000601435">
    <property type="component" value="Unassembled WGS sequence"/>
</dbReference>
<feature type="coiled-coil region" evidence="1">
    <location>
        <begin position="425"/>
        <end position="477"/>
    </location>
</feature>
<dbReference type="OrthoDB" id="390285at2759"/>
<feature type="region of interest" description="Disordered" evidence="2">
    <location>
        <begin position="968"/>
        <end position="988"/>
    </location>
</feature>
<sequence>VGGAAAAAVAAVSWWAWVKPGKTIEIDIKPITDEVFDENDNLFVFYVDKADDLTERRGDIQRVVRALIDEAALKKLKYYQNVRKEGDPPLPKVGEEEPKEAGAAPLRIVMYKGQRKSILHIGDEIPKQEVLDFFKPVSQDLGKLKVPKSVPLVSNESFRKDVLEDSQPGNPMVLLQMYEDTCFLCFLMRPFINSLGELLLEDKAPFRLKRLNIEKNDFPDGCPVARGTPTFALFRGKDTVGEKWEEFKPKDLCEKIAKVFPLSDSAFQKMDDLQAMVPRRFQLFTQLVMWSVELQKLESCIASAVGESHSDASSEDTEFNSVLSRLMARDMRRIDGLPDSVNFLQHQVDEVEHDALVMSIMLGERVMAREKEEEAASVDVILSVVNNEMRSVRSEFDKKLNAAVLSNIDVRDQEKLLALSGDGLAAKDTQEIEDKLKRLQDSQQQSMLKIAGLRSAHKHAEGQANFAVERLKRLQTEVSNIVDQVVYQQSRLDYLLVHGAALNQGADSGSFQAIVSAGADKDKKPKLKAGATLPSRQMERTGQQDTSGGGDPGHMPDSSDEVNSSRIARLGKKLLELDGQVNRGMAEVKADIESVNQTLLSFLELLPRRLRRMLQKQLFPDPEEEVEIVKTERPHESKKHVNFSDHVETRTYHVEDDSRLPWQLVGEADIKWSWCYKPRDEMGRDLAMCLQQFDSDREEFETKVVQWLQGGGIGVGSLPVRSSMAVSSFRDSLSLDGLMSMSMGMGGLEEGVAAPQLMHFEERLERLGTELFNIKRVQDVDHVRKVDKEDLQLVVSRLGAIEKLNIPDLKIRIEALEGDTKFSAQNVTELREKVFKVESVAAPRSELTKVQNGFEQLMSDHQAMKVELKEASASMYNSNRKFIHELQEVKTTTQNSITVLHKQKVEIPDLAAVTDKVVKLEQSIKDNRRILGDGGGQEINAVVRRIILNLEDKIMVLEKKIDALADGRPQKDMMPRNESPAHKHTGSFQSSEMQEAALHSVSEELTAMTDAVAKLKQDISVSKVHIDEMAEQYWDVTQSAQPCASSDDAFHYRKVGAVMLSPNMSTPQGGRSGDKPSQARHMRNSFLQRLEAMSLSSSPFLDDGHRSSLRDVVDTDSDGREASEGDTTQHMSRFSAVPRQPLVANATESPRDSGLPGECQAIAMEVLGASPSQGSSNFLSTDDATRVGWASFNSISAGLAGLALAGPVGSALGISSWVLSDSNAAASGIVAATGVVICFAGGHVLLAAAGATGVCLNLVQNAITSQEAPAEEEGALERGAREILREEQELEAAEAAEAEEEKKIQSKQASSCWAGMFSCLSCTGCFPAATDREAGLEGEPLQSLDIAKRRLILESRRHLRQEVNSGLSPLILYEATSFTERRKMEACQRASLVPARPIPINARGTSVVNNNFVGKLVMMHRQANGAPSVPSAYDDYFAKKTRRWELRLQGRFVRKPTGKLFGGVVLRDFDYNTPLSRFSAWLSTLSISPLEYTIGTKVVLTFGDRGKASLKEDAMLSHVVAGLQAFDQIIVTEAADELPAIDGNLDGLGIRRHVASSSSSWAAAAEDVECNINPDRTYTFCFWSAARFIDLIGGALTDLVPLIPASLPFRTFLDHWPPHFVFYELESDSDGAFKHIERKKSYLLDLMVLNPRLPQNQNLARKYYFATA</sequence>
<protein>
    <recommendedName>
        <fullName evidence="3">Domain of unknown function at the cortex 1 domain-containing protein</fullName>
    </recommendedName>
</protein>
<gene>
    <name evidence="4" type="ORF">SNEC2469_LOCUS17954</name>
</gene>
<feature type="compositionally biased region" description="Basic and acidic residues" evidence="2">
    <location>
        <begin position="968"/>
        <end position="981"/>
    </location>
</feature>
<name>A0A812VKX1_9DINO</name>
<feature type="non-terminal residue" evidence="4">
    <location>
        <position position="1"/>
    </location>
</feature>
<feature type="coiled-coil region" evidence="1">
    <location>
        <begin position="1276"/>
        <end position="1310"/>
    </location>
</feature>
<dbReference type="InterPro" id="IPR013897">
    <property type="entry name" value="Duc1"/>
</dbReference>
<keyword evidence="5" id="KW-1185">Reference proteome</keyword>
<evidence type="ECO:0000313" key="5">
    <source>
        <dbReference type="Proteomes" id="UP000601435"/>
    </source>
</evidence>
<reference evidence="4" key="1">
    <citation type="submission" date="2021-02" db="EMBL/GenBank/DDBJ databases">
        <authorList>
            <person name="Dougan E. K."/>
            <person name="Rhodes N."/>
            <person name="Thang M."/>
            <person name="Chan C."/>
        </authorList>
    </citation>
    <scope>NUCLEOTIDE SEQUENCE</scope>
</reference>
<comment type="caution">
    <text evidence="4">The sequence shown here is derived from an EMBL/GenBank/DDBJ whole genome shotgun (WGS) entry which is preliminary data.</text>
</comment>
<evidence type="ECO:0000313" key="4">
    <source>
        <dbReference type="EMBL" id="CAE7636143.1"/>
    </source>
</evidence>
<feature type="region of interest" description="Disordered" evidence="2">
    <location>
        <begin position="522"/>
        <end position="563"/>
    </location>
</feature>
<evidence type="ECO:0000256" key="2">
    <source>
        <dbReference type="SAM" id="MobiDB-lite"/>
    </source>
</evidence>
<organism evidence="4 5">
    <name type="scientific">Symbiodinium necroappetens</name>
    <dbReference type="NCBI Taxonomy" id="1628268"/>
    <lineage>
        <taxon>Eukaryota</taxon>
        <taxon>Sar</taxon>
        <taxon>Alveolata</taxon>
        <taxon>Dinophyceae</taxon>
        <taxon>Suessiales</taxon>
        <taxon>Symbiodiniaceae</taxon>
        <taxon>Symbiodinium</taxon>
    </lineage>
</organism>
<accession>A0A812VKX1</accession>
<dbReference type="Pfam" id="PF08588">
    <property type="entry name" value="Duc1"/>
    <property type="match status" value="1"/>
</dbReference>
<dbReference type="EMBL" id="CAJNJA010029920">
    <property type="protein sequence ID" value="CAE7636143.1"/>
    <property type="molecule type" value="Genomic_DNA"/>
</dbReference>
<dbReference type="InterPro" id="IPR036249">
    <property type="entry name" value="Thioredoxin-like_sf"/>
</dbReference>